<dbReference type="GO" id="GO:0016787">
    <property type="term" value="F:hydrolase activity"/>
    <property type="evidence" value="ECO:0007669"/>
    <property type="project" value="UniProtKB-KW"/>
</dbReference>
<dbReference type="InterPro" id="IPR029058">
    <property type="entry name" value="AB_hydrolase_fold"/>
</dbReference>
<feature type="region of interest" description="Disordered" evidence="2">
    <location>
        <begin position="165"/>
        <end position="187"/>
    </location>
</feature>
<dbReference type="STRING" id="1447883.A0A2B7Y3K1"/>
<accession>A0A2B7Y3K1</accession>
<dbReference type="OrthoDB" id="2094269at2759"/>
<dbReference type="PANTHER" id="PTHR48070">
    <property type="entry name" value="ESTERASE OVCA2"/>
    <property type="match status" value="1"/>
</dbReference>
<dbReference type="PANTHER" id="PTHR48070:SF6">
    <property type="entry name" value="ESTERASE OVCA2"/>
    <property type="match status" value="1"/>
</dbReference>
<protein>
    <recommendedName>
        <fullName evidence="3">Serine hydrolase domain-containing protein</fullName>
    </recommendedName>
</protein>
<evidence type="ECO:0000313" key="4">
    <source>
        <dbReference type="EMBL" id="PGH15267.1"/>
    </source>
</evidence>
<dbReference type="AlphaFoldDB" id="A0A2B7Y3K1"/>
<evidence type="ECO:0000256" key="2">
    <source>
        <dbReference type="SAM" id="MobiDB-lite"/>
    </source>
</evidence>
<keyword evidence="5" id="KW-1185">Reference proteome</keyword>
<sequence>MRLETTLFLDAGCQEGRNAGSNSAADKLPSQIVREVGTCTHITTLSTRPKPPMNYAPITQRLLSRPANPFRVSLSSIPPPCRSYYPLSLPTTTTTTTKMAPGTSTPRTPLKILMLHGYTQSGSLFRAKTRALEKHIQKFLPLHALELVYPDGPIALDPADIPGYRPSSTAATTEGGPEGTNNNNNNTRTECFGWWRRSNTADPPEYIGMDQGFSTIAQALNEQGPFDGVIGFSQGAAFAAMLASLLESSRSSTFDFFSDPKNSSSPSIIPPNPEEKVTGIPFPQSFASNNNNNDDAVAQHPPFKFAICYSGFRAPGTRYRAFYENPKIQTPVLHVLGSLDAIVDEGRSRALVEACEGDPDKDGKVVWHPGGHFLPSQRPYLDAAVQFIKGCLEKSEREGGAEKEERVEDMDLPF</sequence>
<comment type="caution">
    <text evidence="4">The sequence shown here is derived from an EMBL/GenBank/DDBJ whole genome shotgun (WGS) entry which is preliminary data.</text>
</comment>
<feature type="domain" description="Serine hydrolase" evidence="3">
    <location>
        <begin position="108"/>
        <end position="383"/>
    </location>
</feature>
<gene>
    <name evidence="4" type="ORF">AJ80_05620</name>
</gene>
<dbReference type="InterPro" id="IPR050593">
    <property type="entry name" value="LovG"/>
</dbReference>
<organism evidence="4 5">
    <name type="scientific">Polytolypa hystricis (strain UAMH7299)</name>
    <dbReference type="NCBI Taxonomy" id="1447883"/>
    <lineage>
        <taxon>Eukaryota</taxon>
        <taxon>Fungi</taxon>
        <taxon>Dikarya</taxon>
        <taxon>Ascomycota</taxon>
        <taxon>Pezizomycotina</taxon>
        <taxon>Eurotiomycetes</taxon>
        <taxon>Eurotiomycetidae</taxon>
        <taxon>Onygenales</taxon>
        <taxon>Onygenales incertae sedis</taxon>
        <taxon>Polytolypa</taxon>
    </lineage>
</organism>
<dbReference type="GO" id="GO:0019748">
    <property type="term" value="P:secondary metabolic process"/>
    <property type="evidence" value="ECO:0007669"/>
    <property type="project" value="TreeGrafter"/>
</dbReference>
<reference evidence="4 5" key="1">
    <citation type="submission" date="2017-10" db="EMBL/GenBank/DDBJ databases">
        <title>Comparative genomics in systemic dimorphic fungi from Ajellomycetaceae.</title>
        <authorList>
            <person name="Munoz J.F."/>
            <person name="Mcewen J.G."/>
            <person name="Clay O.K."/>
            <person name="Cuomo C.A."/>
        </authorList>
    </citation>
    <scope>NUCLEOTIDE SEQUENCE [LARGE SCALE GENOMIC DNA]</scope>
    <source>
        <strain evidence="4 5">UAMH7299</strain>
    </source>
</reference>
<feature type="compositionally biased region" description="Low complexity" evidence="2">
    <location>
        <begin position="169"/>
        <end position="187"/>
    </location>
</feature>
<dbReference type="GO" id="GO:0005634">
    <property type="term" value="C:nucleus"/>
    <property type="evidence" value="ECO:0007669"/>
    <property type="project" value="TreeGrafter"/>
</dbReference>
<dbReference type="SUPFAM" id="SSF53474">
    <property type="entry name" value="alpha/beta-Hydrolases"/>
    <property type="match status" value="1"/>
</dbReference>
<evidence type="ECO:0000259" key="3">
    <source>
        <dbReference type="Pfam" id="PF03959"/>
    </source>
</evidence>
<evidence type="ECO:0000313" key="5">
    <source>
        <dbReference type="Proteomes" id="UP000224634"/>
    </source>
</evidence>
<dbReference type="Proteomes" id="UP000224634">
    <property type="component" value="Unassembled WGS sequence"/>
</dbReference>
<dbReference type="GO" id="GO:0005737">
    <property type="term" value="C:cytoplasm"/>
    <property type="evidence" value="ECO:0007669"/>
    <property type="project" value="TreeGrafter"/>
</dbReference>
<evidence type="ECO:0000256" key="1">
    <source>
        <dbReference type="ARBA" id="ARBA00022801"/>
    </source>
</evidence>
<dbReference type="Gene3D" id="3.40.50.1820">
    <property type="entry name" value="alpha/beta hydrolase"/>
    <property type="match status" value="1"/>
</dbReference>
<feature type="compositionally biased region" description="Basic and acidic residues" evidence="2">
    <location>
        <begin position="395"/>
        <end position="406"/>
    </location>
</feature>
<proteinExistence type="predicted"/>
<dbReference type="EMBL" id="PDNA01000084">
    <property type="protein sequence ID" value="PGH15267.1"/>
    <property type="molecule type" value="Genomic_DNA"/>
</dbReference>
<keyword evidence="1" id="KW-0378">Hydrolase</keyword>
<feature type="region of interest" description="Disordered" evidence="2">
    <location>
        <begin position="395"/>
        <end position="414"/>
    </location>
</feature>
<dbReference type="InterPro" id="IPR005645">
    <property type="entry name" value="FSH-like_dom"/>
</dbReference>
<name>A0A2B7Y3K1_POLH7</name>
<dbReference type="Pfam" id="PF03959">
    <property type="entry name" value="FSH1"/>
    <property type="match status" value="1"/>
</dbReference>